<accession>A0A4Q9PL02</accession>
<evidence type="ECO:0000313" key="1">
    <source>
        <dbReference type="EMBL" id="TBU54786.1"/>
    </source>
</evidence>
<dbReference type="EMBL" id="ML145181">
    <property type="protein sequence ID" value="TBU54786.1"/>
    <property type="molecule type" value="Genomic_DNA"/>
</dbReference>
<gene>
    <name evidence="1" type="ORF">BD310DRAFT_935080</name>
</gene>
<dbReference type="AlphaFoldDB" id="A0A4Q9PL02"/>
<dbReference type="Proteomes" id="UP000292082">
    <property type="component" value="Unassembled WGS sequence"/>
</dbReference>
<name>A0A4Q9PL02_9APHY</name>
<protein>
    <submittedName>
        <fullName evidence="1">Uncharacterized protein</fullName>
    </submittedName>
</protein>
<evidence type="ECO:0000313" key="2">
    <source>
        <dbReference type="Proteomes" id="UP000292082"/>
    </source>
</evidence>
<reference evidence="1 2" key="1">
    <citation type="submission" date="2019-01" db="EMBL/GenBank/DDBJ databases">
        <title>Draft genome sequences of three monokaryotic isolates of the white-rot basidiomycete fungus Dichomitus squalens.</title>
        <authorList>
            <consortium name="DOE Joint Genome Institute"/>
            <person name="Lopez S.C."/>
            <person name="Andreopoulos B."/>
            <person name="Pangilinan J."/>
            <person name="Lipzen A."/>
            <person name="Riley R."/>
            <person name="Ahrendt S."/>
            <person name="Ng V."/>
            <person name="Barry K."/>
            <person name="Daum C."/>
            <person name="Grigoriev I.V."/>
            <person name="Hilden K.S."/>
            <person name="Makela M.R."/>
            <person name="de Vries R.P."/>
        </authorList>
    </citation>
    <scope>NUCLEOTIDE SEQUENCE [LARGE SCALE GENOMIC DNA]</scope>
    <source>
        <strain evidence="1 2">CBS 464.89</strain>
    </source>
</reference>
<keyword evidence="2" id="KW-1185">Reference proteome</keyword>
<sequence length="64" mass="7478">MRARARAVWPSGRVPSRGHMYERFPHMPRSMLGTAYHLSANPHILLIFRFHQATTSTPEFRESQ</sequence>
<organism evidence="1 2">
    <name type="scientific">Dichomitus squalens</name>
    <dbReference type="NCBI Taxonomy" id="114155"/>
    <lineage>
        <taxon>Eukaryota</taxon>
        <taxon>Fungi</taxon>
        <taxon>Dikarya</taxon>
        <taxon>Basidiomycota</taxon>
        <taxon>Agaricomycotina</taxon>
        <taxon>Agaricomycetes</taxon>
        <taxon>Polyporales</taxon>
        <taxon>Polyporaceae</taxon>
        <taxon>Dichomitus</taxon>
    </lineage>
</organism>
<proteinExistence type="predicted"/>